<organism evidence="2 3">
    <name type="scientific">Tectimicrobiota bacterium</name>
    <dbReference type="NCBI Taxonomy" id="2528274"/>
    <lineage>
        <taxon>Bacteria</taxon>
        <taxon>Pseudomonadati</taxon>
        <taxon>Nitrospinota/Tectimicrobiota group</taxon>
        <taxon>Candidatus Tectimicrobiota</taxon>
    </lineage>
</organism>
<name>A0A932HX97_UNCTE</name>
<feature type="region of interest" description="Disordered" evidence="1">
    <location>
        <begin position="42"/>
        <end position="69"/>
    </location>
</feature>
<gene>
    <name evidence="2" type="ORF">HYZ11_00710</name>
</gene>
<accession>A0A932HX97</accession>
<reference evidence="2" key="1">
    <citation type="submission" date="2020-07" db="EMBL/GenBank/DDBJ databases">
        <title>Huge and variable diversity of episymbiotic CPR bacteria and DPANN archaea in groundwater ecosystems.</title>
        <authorList>
            <person name="He C.Y."/>
            <person name="Keren R."/>
            <person name="Whittaker M."/>
            <person name="Farag I.F."/>
            <person name="Doudna J."/>
            <person name="Cate J.H.D."/>
            <person name="Banfield J.F."/>
        </authorList>
    </citation>
    <scope>NUCLEOTIDE SEQUENCE</scope>
    <source>
        <strain evidence="2">NC_groundwater_763_Ag_S-0.2um_68_21</strain>
    </source>
</reference>
<evidence type="ECO:0008006" key="4">
    <source>
        <dbReference type="Google" id="ProtNLM"/>
    </source>
</evidence>
<dbReference type="Proteomes" id="UP000782312">
    <property type="component" value="Unassembled WGS sequence"/>
</dbReference>
<dbReference type="Gene3D" id="1.20.5.340">
    <property type="match status" value="1"/>
</dbReference>
<sequence>MVMDKLDALEAALQKVLGELNDLRRSRIELEAELRRVQAEGREAAEAARAREEEAGKLREENGRLAREHDEVRSRIERIMHHLPAG</sequence>
<comment type="caution">
    <text evidence="2">The sequence shown here is derived from an EMBL/GenBank/DDBJ whole genome shotgun (WGS) entry which is preliminary data.</text>
</comment>
<evidence type="ECO:0000313" key="2">
    <source>
        <dbReference type="EMBL" id="MBI3126108.1"/>
    </source>
</evidence>
<dbReference type="AlphaFoldDB" id="A0A932HX97"/>
<evidence type="ECO:0000313" key="3">
    <source>
        <dbReference type="Proteomes" id="UP000782312"/>
    </source>
</evidence>
<dbReference type="EMBL" id="JACPUR010000001">
    <property type="protein sequence ID" value="MBI3126108.1"/>
    <property type="molecule type" value="Genomic_DNA"/>
</dbReference>
<evidence type="ECO:0000256" key="1">
    <source>
        <dbReference type="SAM" id="MobiDB-lite"/>
    </source>
</evidence>
<proteinExistence type="predicted"/>
<protein>
    <recommendedName>
        <fullName evidence="4">Cell division protein ZapB</fullName>
    </recommendedName>
</protein>